<evidence type="ECO:0000256" key="1">
    <source>
        <dbReference type="ARBA" id="ARBA00004651"/>
    </source>
</evidence>
<dbReference type="EMBL" id="JAHQCS010000161">
    <property type="protein sequence ID" value="MBU9714012.1"/>
    <property type="molecule type" value="Genomic_DNA"/>
</dbReference>
<evidence type="ECO:0000256" key="2">
    <source>
        <dbReference type="ARBA" id="ARBA00022475"/>
    </source>
</evidence>
<keyword evidence="3 6" id="KW-0812">Transmembrane</keyword>
<evidence type="ECO:0000256" key="6">
    <source>
        <dbReference type="SAM" id="Phobius"/>
    </source>
</evidence>
<keyword evidence="5 6" id="KW-0472">Membrane</keyword>
<dbReference type="Proteomes" id="UP000784880">
    <property type="component" value="Unassembled WGS sequence"/>
</dbReference>
<feature type="domain" description="Type II secretion system protein GspF" evidence="7">
    <location>
        <begin position="153"/>
        <end position="277"/>
    </location>
</feature>
<feature type="transmembrane region" description="Helical" evidence="6">
    <location>
        <begin position="6"/>
        <end position="27"/>
    </location>
</feature>
<protein>
    <submittedName>
        <fullName evidence="8">Type II secretion system F family protein</fullName>
    </submittedName>
</protein>
<dbReference type="PANTHER" id="PTHR35007">
    <property type="entry name" value="INTEGRAL MEMBRANE PROTEIN-RELATED"/>
    <property type="match status" value="1"/>
</dbReference>
<name>A0ABS6JK25_9BACI</name>
<keyword evidence="9" id="KW-1185">Reference proteome</keyword>
<keyword evidence="2" id="KW-1003">Cell membrane</keyword>
<comment type="subcellular location">
    <subcellularLocation>
        <location evidence="1">Cell membrane</location>
        <topology evidence="1">Multi-pass membrane protein</topology>
    </subcellularLocation>
</comment>
<organism evidence="8 9">
    <name type="scientific">Evansella tamaricis</name>
    <dbReference type="NCBI Taxonomy" id="2069301"/>
    <lineage>
        <taxon>Bacteria</taxon>
        <taxon>Bacillati</taxon>
        <taxon>Bacillota</taxon>
        <taxon>Bacilli</taxon>
        <taxon>Bacillales</taxon>
        <taxon>Bacillaceae</taxon>
        <taxon>Evansella</taxon>
    </lineage>
</organism>
<keyword evidence="4 6" id="KW-1133">Transmembrane helix</keyword>
<evidence type="ECO:0000259" key="7">
    <source>
        <dbReference type="Pfam" id="PF00482"/>
    </source>
</evidence>
<evidence type="ECO:0000256" key="4">
    <source>
        <dbReference type="ARBA" id="ARBA00022989"/>
    </source>
</evidence>
<evidence type="ECO:0000313" key="9">
    <source>
        <dbReference type="Proteomes" id="UP000784880"/>
    </source>
</evidence>
<gene>
    <name evidence="8" type="ORF">KS419_19955</name>
</gene>
<reference evidence="8 9" key="1">
    <citation type="submission" date="2021-06" db="EMBL/GenBank/DDBJ databases">
        <title>Bacillus sp. RD4P76, an endophyte from a halophyte.</title>
        <authorList>
            <person name="Sun J.-Q."/>
        </authorList>
    </citation>
    <scope>NUCLEOTIDE SEQUENCE [LARGE SCALE GENOMIC DNA]</scope>
    <source>
        <strain evidence="8 9">CGMCC 1.15917</strain>
    </source>
</reference>
<feature type="transmembrane region" description="Helical" evidence="6">
    <location>
        <begin position="94"/>
        <end position="111"/>
    </location>
</feature>
<evidence type="ECO:0000256" key="3">
    <source>
        <dbReference type="ARBA" id="ARBA00022692"/>
    </source>
</evidence>
<dbReference type="PANTHER" id="PTHR35007:SF1">
    <property type="entry name" value="PILUS ASSEMBLY PROTEIN"/>
    <property type="match status" value="1"/>
</dbReference>
<proteinExistence type="predicted"/>
<comment type="caution">
    <text evidence="8">The sequence shown here is derived from an EMBL/GenBank/DDBJ whole genome shotgun (WGS) entry which is preliminary data.</text>
</comment>
<accession>A0ABS6JK25</accession>
<feature type="transmembrane region" description="Helical" evidence="6">
    <location>
        <begin position="292"/>
        <end position="312"/>
    </location>
</feature>
<feature type="transmembrane region" description="Helical" evidence="6">
    <location>
        <begin position="117"/>
        <end position="134"/>
    </location>
</feature>
<evidence type="ECO:0000313" key="8">
    <source>
        <dbReference type="EMBL" id="MBU9714012.1"/>
    </source>
</evidence>
<dbReference type="InterPro" id="IPR018076">
    <property type="entry name" value="T2SS_GspF_dom"/>
</dbReference>
<dbReference type="Pfam" id="PF00482">
    <property type="entry name" value="T2SSF"/>
    <property type="match status" value="1"/>
</dbReference>
<sequence>MEYILLLAFLFFAFLLFYFILQILFLNNNKMEKRINRYLLEEDHEPLEPKKFKIILDFRLTKERIRKKLIKSDKNSKLENHLLQAGLPLKPEEFVMFRWISMILVTGVLYLLTKTIFIVPIGMVIGYFIPKFFLKKKKNDRIKKFNDDLPEMISTIVGALRAGFSFPQALKSVQEESSSPMKEEIGMVLREMQYGSTIEEALNNLKQRMPSDDLDIMIQAILIQRQVGGNLATVLETIVKTIRDRVKIQGQIRTLTAQGKMSGLVVGLLPVFLALILYVVEPNYIGVLFTHPIGLLLLAIAGISCAIGFFLVQKVTAIEV</sequence>
<feature type="transmembrane region" description="Helical" evidence="6">
    <location>
        <begin position="261"/>
        <end position="280"/>
    </location>
</feature>
<evidence type="ECO:0000256" key="5">
    <source>
        <dbReference type="ARBA" id="ARBA00023136"/>
    </source>
</evidence>